<proteinExistence type="predicted"/>
<dbReference type="Proteomes" id="UP000326532">
    <property type="component" value="Unassembled WGS sequence"/>
</dbReference>
<keyword evidence="3" id="KW-1185">Reference proteome</keyword>
<gene>
    <name evidence="2" type="ORF">BDV34DRAFT_193603</name>
</gene>
<dbReference type="EMBL" id="ML734962">
    <property type="protein sequence ID" value="KAB8206622.1"/>
    <property type="molecule type" value="Genomic_DNA"/>
</dbReference>
<dbReference type="AlphaFoldDB" id="A0A5N6DNA3"/>
<protein>
    <submittedName>
        <fullName evidence="2">Uncharacterized protein</fullName>
    </submittedName>
</protein>
<evidence type="ECO:0000313" key="2">
    <source>
        <dbReference type="EMBL" id="KAB8206622.1"/>
    </source>
</evidence>
<feature type="transmembrane region" description="Helical" evidence="1">
    <location>
        <begin position="35"/>
        <end position="56"/>
    </location>
</feature>
<organism evidence="2 3">
    <name type="scientific">Aspergillus parasiticus</name>
    <dbReference type="NCBI Taxonomy" id="5067"/>
    <lineage>
        <taxon>Eukaryota</taxon>
        <taxon>Fungi</taxon>
        <taxon>Dikarya</taxon>
        <taxon>Ascomycota</taxon>
        <taxon>Pezizomycotina</taxon>
        <taxon>Eurotiomycetes</taxon>
        <taxon>Eurotiomycetidae</taxon>
        <taxon>Eurotiales</taxon>
        <taxon>Aspergillaceae</taxon>
        <taxon>Aspergillus</taxon>
        <taxon>Aspergillus subgen. Circumdati</taxon>
    </lineage>
</organism>
<name>A0A5N6DNA3_ASPPA</name>
<dbReference type="VEuPathDB" id="FungiDB:BDV34DRAFT_193603"/>
<evidence type="ECO:0000313" key="3">
    <source>
        <dbReference type="Proteomes" id="UP000326532"/>
    </source>
</evidence>
<reference evidence="2 3" key="1">
    <citation type="submission" date="2019-04" db="EMBL/GenBank/DDBJ databases">
        <title>Fungal friends and foes A comparative genomics study of 23 Aspergillus species from section Flavi.</title>
        <authorList>
            <consortium name="DOE Joint Genome Institute"/>
            <person name="Kjaerbolling I."/>
            <person name="Vesth T.C."/>
            <person name="Frisvad J.C."/>
            <person name="Nybo J.L."/>
            <person name="Theobald S."/>
            <person name="Kildgaard S."/>
            <person name="Petersen T.I."/>
            <person name="Kuo A."/>
            <person name="Sato A."/>
            <person name="Lyhne E.K."/>
            <person name="Kogle M.E."/>
            <person name="Wiebenga A."/>
            <person name="Kun R.S."/>
            <person name="Lubbers R.J."/>
            <person name="Makela M.R."/>
            <person name="Barry K."/>
            <person name="Chovatia M."/>
            <person name="Clum A."/>
            <person name="Daum C."/>
            <person name="Haridas S."/>
            <person name="He G."/>
            <person name="LaButti K."/>
            <person name="Lipzen A."/>
            <person name="Mondo S."/>
            <person name="Pangilinan J."/>
            <person name="Riley R."/>
            <person name="Salamov A."/>
            <person name="Simmons B.A."/>
            <person name="Magnuson J.K."/>
            <person name="Henrissat B."/>
            <person name="Mortensen U.H."/>
            <person name="Larsen T.O."/>
            <person name="De vries R.P."/>
            <person name="Grigoriev I.V."/>
            <person name="Machida M."/>
            <person name="Baker S.E."/>
            <person name="Andersen M.R."/>
        </authorList>
    </citation>
    <scope>NUCLEOTIDE SEQUENCE [LARGE SCALE GENOMIC DNA]</scope>
    <source>
        <strain evidence="2 3">CBS 117618</strain>
    </source>
</reference>
<accession>A0A5N6DNA3</accession>
<keyword evidence="1" id="KW-0812">Transmembrane</keyword>
<evidence type="ECO:0000256" key="1">
    <source>
        <dbReference type="SAM" id="Phobius"/>
    </source>
</evidence>
<keyword evidence="1" id="KW-1133">Transmembrane helix</keyword>
<sequence length="76" mass="9051">MNRLMPSLVNFILTSYRIFFQRFTSVSPILLRDLYYNHIYLSCIIGYTGYTIMVAYEHTLIYTSYSISPLCQVEYK</sequence>
<keyword evidence="1" id="KW-0472">Membrane</keyword>